<dbReference type="GO" id="GO:0042262">
    <property type="term" value="P:DNA protection"/>
    <property type="evidence" value="ECO:0007669"/>
    <property type="project" value="InterPro"/>
</dbReference>
<dbReference type="Proteomes" id="UP000243350">
    <property type="component" value="Unassembled WGS sequence"/>
</dbReference>
<comment type="caution">
    <text evidence="1">The sequence shown here is derived from an EMBL/GenBank/DDBJ whole genome shotgun (WGS) entry which is preliminary data.</text>
</comment>
<dbReference type="SUPFAM" id="SSF161266">
    <property type="entry name" value="Gam-like"/>
    <property type="match status" value="1"/>
</dbReference>
<dbReference type="InterPro" id="IPR009951">
    <property type="entry name" value="Host-nuc_inhib_Gam"/>
</dbReference>
<dbReference type="RefSeq" id="WP_107520404.1">
    <property type="nucleotide sequence ID" value="NZ_PYZH01000080.1"/>
</dbReference>
<reference evidence="1 2" key="1">
    <citation type="journal article" date="2016" name="Front. Microbiol.">
        <title>Comprehensive Phylogenetic Analysis of Bovine Non-aureus Staphylococci Species Based on Whole-Genome Sequencing.</title>
        <authorList>
            <person name="Naushad S."/>
            <person name="Barkema H.W."/>
            <person name="Luby C."/>
            <person name="Condas L.A."/>
            <person name="Nobrega D.B."/>
            <person name="Carson D.A."/>
            <person name="De Buck J."/>
        </authorList>
    </citation>
    <scope>NUCLEOTIDE SEQUENCE [LARGE SCALE GENOMIC DNA]</scope>
    <source>
        <strain evidence="1 2">SNUC 4143</strain>
    </source>
</reference>
<protein>
    <recommendedName>
        <fullName evidence="3">Bacteriophage Mu Gam-like protein</fullName>
    </recommendedName>
</protein>
<dbReference type="EMBL" id="PYZH01000080">
    <property type="protein sequence ID" value="PTF11995.1"/>
    <property type="molecule type" value="Genomic_DNA"/>
</dbReference>
<dbReference type="Pfam" id="PF07352">
    <property type="entry name" value="Phage_Mu_Gam"/>
    <property type="match status" value="1"/>
</dbReference>
<sequence>MNELQSQELENIEQDERFTVSDLDSANWVFKKLDAINSKETEINNLADKEVERINQWREKEVEKLQGSKEYLQSLVIEYYRSEKEKDAKFKLNTPYGRVSSRKGSKVIQVSNEQEVINQLEQRGFNDYIKVTKKLNQSDIKKDFNIADNGALIDANGEVLEGASLIEKPTSYSVKVGD</sequence>
<dbReference type="PIRSF" id="PIRSF015195">
    <property type="entry name" value="DUF1417"/>
    <property type="match status" value="1"/>
</dbReference>
<dbReference type="InterPro" id="IPR009859">
    <property type="entry name" value="Gam-like"/>
</dbReference>
<proteinExistence type="predicted"/>
<organism evidence="1 2">
    <name type="scientific">Staphylococcus devriesei</name>
    <dbReference type="NCBI Taxonomy" id="586733"/>
    <lineage>
        <taxon>Bacteria</taxon>
        <taxon>Bacillati</taxon>
        <taxon>Bacillota</taxon>
        <taxon>Bacilli</taxon>
        <taxon>Bacillales</taxon>
        <taxon>Staphylococcaceae</taxon>
        <taxon>Staphylococcus</taxon>
    </lineage>
</organism>
<evidence type="ECO:0008006" key="3">
    <source>
        <dbReference type="Google" id="ProtNLM"/>
    </source>
</evidence>
<evidence type="ECO:0000313" key="1">
    <source>
        <dbReference type="EMBL" id="PTF11995.1"/>
    </source>
</evidence>
<name>A0A2T4KT15_9STAP</name>
<evidence type="ECO:0000313" key="2">
    <source>
        <dbReference type="Proteomes" id="UP000243350"/>
    </source>
</evidence>
<dbReference type="AlphaFoldDB" id="A0A2T4KT15"/>
<gene>
    <name evidence="1" type="ORF">BUY48_09965</name>
</gene>
<accession>A0A2T4KT15</accession>
<dbReference type="GO" id="GO:0003690">
    <property type="term" value="F:double-stranded DNA binding"/>
    <property type="evidence" value="ECO:0007669"/>
    <property type="project" value="InterPro"/>
</dbReference>